<gene>
    <name evidence="1" type="ORF">ACN38_g11815</name>
</gene>
<organism evidence="1 2">
    <name type="scientific">Penicillium nordicum</name>
    <dbReference type="NCBI Taxonomy" id="229535"/>
    <lineage>
        <taxon>Eukaryota</taxon>
        <taxon>Fungi</taxon>
        <taxon>Dikarya</taxon>
        <taxon>Ascomycota</taxon>
        <taxon>Pezizomycotina</taxon>
        <taxon>Eurotiomycetes</taxon>
        <taxon>Eurotiomycetidae</taxon>
        <taxon>Eurotiales</taxon>
        <taxon>Aspergillaceae</taxon>
        <taxon>Penicillium</taxon>
    </lineage>
</organism>
<sequence>MATGSYSLAEVLEVARIHPFYNPGIVYPPDIETIQRLQESIGAKAEPPLHEQQLLTKKALYTAIARLTHDYDPLNTYRRSSYMSITGGGSGGVPMMFAVDVHENRRQRAQMGNFIKICGVIQPGDWALSIHLAGGFYRSLDLTTEILENAGATVLSAGNNMPLAEVARSLADYHVNVLTGDGSQIVQVVYHISMMSKEDRDRIKLDKIVYTSEPLTGPQRVFINAILSGVKIISFLGSTKAGAWAISNPDLTGEQDSTGSSADFVFDRRNVLIEIISPSKSDESPLDLSPLPQGEQGLIVQTSLQRLRNPLVRYITGDIGSLHPLPEMASAIIPEADREHIRVLRMKGRDTRFSFKWYGCYFEFEMIQSLMNAKECGILQWQIILDGLETTPQATLEVRLLRSPLGEGIMSDDDVTRRMEAFFLICPENENLARIVFVDGLDGFERSATARKVIKFVDRWNR</sequence>
<protein>
    <recommendedName>
        <fullName evidence="3">AMP-dependent synthetase/ligase domain-containing protein</fullName>
    </recommendedName>
</protein>
<evidence type="ECO:0008006" key="3">
    <source>
        <dbReference type="Google" id="ProtNLM"/>
    </source>
</evidence>
<comment type="caution">
    <text evidence="1">The sequence shown here is derived from an EMBL/GenBank/DDBJ whole genome shotgun (WGS) entry which is preliminary data.</text>
</comment>
<dbReference type="EMBL" id="LHQQ01000323">
    <property type="protein sequence ID" value="KOS37392.1"/>
    <property type="molecule type" value="Genomic_DNA"/>
</dbReference>
<dbReference type="PANTHER" id="PTHR43845:SF1">
    <property type="entry name" value="BLR5969 PROTEIN"/>
    <property type="match status" value="1"/>
</dbReference>
<proteinExistence type="predicted"/>
<dbReference type="STRING" id="229535.A0A0M9WAG9"/>
<reference evidence="1 2" key="1">
    <citation type="submission" date="2015-08" db="EMBL/GenBank/DDBJ databases">
        <title>Genome sequencing of Penicillium nordicum.</title>
        <authorList>
            <person name="Nguyen H.D."/>
            <person name="Seifert K.A."/>
        </authorList>
    </citation>
    <scope>NUCLEOTIDE SEQUENCE [LARGE SCALE GENOMIC DNA]</scope>
    <source>
        <strain evidence="1 2">DAOMC 185683</strain>
    </source>
</reference>
<keyword evidence="2" id="KW-1185">Reference proteome</keyword>
<dbReference type="SUPFAM" id="SSF56801">
    <property type="entry name" value="Acetyl-CoA synthetase-like"/>
    <property type="match status" value="1"/>
</dbReference>
<dbReference type="AlphaFoldDB" id="A0A0M9WAG9"/>
<dbReference type="InterPro" id="IPR042099">
    <property type="entry name" value="ANL_N_sf"/>
</dbReference>
<dbReference type="Proteomes" id="UP000037696">
    <property type="component" value="Unassembled WGS sequence"/>
</dbReference>
<accession>A0A0M9WAG9</accession>
<evidence type="ECO:0000313" key="1">
    <source>
        <dbReference type="EMBL" id="KOS37392.1"/>
    </source>
</evidence>
<dbReference type="OrthoDB" id="10047078at2759"/>
<dbReference type="PANTHER" id="PTHR43845">
    <property type="entry name" value="BLR5969 PROTEIN"/>
    <property type="match status" value="1"/>
</dbReference>
<evidence type="ECO:0000313" key="2">
    <source>
        <dbReference type="Proteomes" id="UP000037696"/>
    </source>
</evidence>
<dbReference type="Gene3D" id="3.40.50.12780">
    <property type="entry name" value="N-terminal domain of ligase-like"/>
    <property type="match status" value="1"/>
</dbReference>
<name>A0A0M9WAG9_9EURO</name>